<dbReference type="Proteomes" id="UP001140453">
    <property type="component" value="Unassembled WGS sequence"/>
</dbReference>
<dbReference type="SUPFAM" id="SSF55729">
    <property type="entry name" value="Acyl-CoA N-acyltransferases (Nat)"/>
    <property type="match status" value="1"/>
</dbReference>
<protein>
    <recommendedName>
        <fullName evidence="1">N-acetyltransferase domain-containing protein</fullName>
    </recommendedName>
</protein>
<keyword evidence="3" id="KW-1185">Reference proteome</keyword>
<evidence type="ECO:0000313" key="3">
    <source>
        <dbReference type="Proteomes" id="UP001140453"/>
    </source>
</evidence>
<dbReference type="GO" id="GO:0016747">
    <property type="term" value="F:acyltransferase activity, transferring groups other than amino-acyl groups"/>
    <property type="evidence" value="ECO:0007669"/>
    <property type="project" value="InterPro"/>
</dbReference>
<dbReference type="PROSITE" id="PS51186">
    <property type="entry name" value="GNAT"/>
    <property type="match status" value="1"/>
</dbReference>
<dbReference type="OrthoDB" id="5689at2759"/>
<sequence length="194" mass="21131">MSAMPTKAALNFRRATAEDAANLETLINTAFCDDQTTEVFTSTNHALLDIVSAATLVNTISKPDVTVLVATDPKDGALVGHCSLRMMEDGVTAWFGLLAVDVACKNRGLGSQVLAYAEQYARQELGAKRMAFNVVNTRAGLISWYTRRGYQPTGETEPFPYDSHDDARELLRNDLEFLLFTKTLSEASTASTAV</sequence>
<dbReference type="InterPro" id="IPR050276">
    <property type="entry name" value="MshD_Acetyltransferase"/>
</dbReference>
<dbReference type="InterPro" id="IPR016181">
    <property type="entry name" value="Acyl_CoA_acyltransferase"/>
</dbReference>
<comment type="caution">
    <text evidence="2">The sequence shown here is derived from an EMBL/GenBank/DDBJ whole genome shotgun (WGS) entry which is preliminary data.</text>
</comment>
<evidence type="ECO:0000259" key="1">
    <source>
        <dbReference type="PROSITE" id="PS51186"/>
    </source>
</evidence>
<dbReference type="InterPro" id="IPR000182">
    <property type="entry name" value="GNAT_dom"/>
</dbReference>
<gene>
    <name evidence="2" type="ORF">N0V93_003013</name>
</gene>
<dbReference type="CDD" id="cd04301">
    <property type="entry name" value="NAT_SF"/>
    <property type="match status" value="1"/>
</dbReference>
<dbReference type="EMBL" id="JAPEVB010000002">
    <property type="protein sequence ID" value="KAJ4393798.1"/>
    <property type="molecule type" value="Genomic_DNA"/>
</dbReference>
<feature type="domain" description="N-acetyltransferase" evidence="1">
    <location>
        <begin position="10"/>
        <end position="174"/>
    </location>
</feature>
<dbReference type="PANTHER" id="PTHR43617:SF9">
    <property type="entry name" value="GNAT FAMILY ACETYLTRANSFERASE"/>
    <property type="match status" value="1"/>
</dbReference>
<proteinExistence type="predicted"/>
<reference evidence="2" key="1">
    <citation type="submission" date="2022-10" db="EMBL/GenBank/DDBJ databases">
        <title>Tapping the CABI collections for fungal endophytes: first genome assemblies for Collariella, Neodidymelliopsis, Ascochyta clinopodiicola, Didymella pomorum, Didymosphaeria variabile, Neocosmospora piperis and Neocucurbitaria cava.</title>
        <authorList>
            <person name="Hill R."/>
        </authorList>
    </citation>
    <scope>NUCLEOTIDE SEQUENCE</scope>
    <source>
        <strain evidence="2">IMI 355082</strain>
    </source>
</reference>
<dbReference type="Gene3D" id="3.40.630.30">
    <property type="match status" value="1"/>
</dbReference>
<dbReference type="PANTHER" id="PTHR43617">
    <property type="entry name" value="L-AMINO ACID N-ACETYLTRANSFERASE"/>
    <property type="match status" value="1"/>
</dbReference>
<name>A0A9W8YYJ8_9PEZI</name>
<dbReference type="Pfam" id="PF00583">
    <property type="entry name" value="Acetyltransf_1"/>
    <property type="match status" value="1"/>
</dbReference>
<organism evidence="2 3">
    <name type="scientific">Gnomoniopsis smithogilvyi</name>
    <dbReference type="NCBI Taxonomy" id="1191159"/>
    <lineage>
        <taxon>Eukaryota</taxon>
        <taxon>Fungi</taxon>
        <taxon>Dikarya</taxon>
        <taxon>Ascomycota</taxon>
        <taxon>Pezizomycotina</taxon>
        <taxon>Sordariomycetes</taxon>
        <taxon>Sordariomycetidae</taxon>
        <taxon>Diaporthales</taxon>
        <taxon>Gnomoniaceae</taxon>
        <taxon>Gnomoniopsis</taxon>
    </lineage>
</organism>
<dbReference type="AlphaFoldDB" id="A0A9W8YYJ8"/>
<accession>A0A9W8YYJ8</accession>
<evidence type="ECO:0000313" key="2">
    <source>
        <dbReference type="EMBL" id="KAJ4393798.1"/>
    </source>
</evidence>